<evidence type="ECO:0000256" key="5">
    <source>
        <dbReference type="ARBA" id="ARBA00022692"/>
    </source>
</evidence>
<dbReference type="SUPFAM" id="SSF56935">
    <property type="entry name" value="Porins"/>
    <property type="match status" value="1"/>
</dbReference>
<dbReference type="PANTHER" id="PTHR32552">
    <property type="entry name" value="FERRICHROME IRON RECEPTOR-RELATED"/>
    <property type="match status" value="1"/>
</dbReference>
<feature type="domain" description="TonB-dependent receptor-like beta-barrel" evidence="14">
    <location>
        <begin position="321"/>
        <end position="744"/>
    </location>
</feature>
<dbReference type="InterPro" id="IPR039426">
    <property type="entry name" value="TonB-dep_rcpt-like"/>
</dbReference>
<gene>
    <name evidence="16" type="ORF">D6851_16605</name>
</gene>
<sequence length="782" mass="85603">MWEKDMSKNKMNTFALLRGAAVSGLICGGMAAAPAFAQQVAEEDTQAETSNGQISEIVVTAQFRSQNLQDTPLAITAIDSALIEARSQNNIEDVAKTAPSVQFTSGGQGGGAQTAAVNIRGIGASDFLFPNEPGVGIYIDDVYYGISLGSAFDLLDLDRVEVLRGPQGTLSGKNSIGGSIKMFTRKPDETPDAYIQAEYGSYDRMQISGGTNITLAQDRLYARVTGLARSVDGFLKRLDYNCANDTDTAPGGTFALASDDCVIGTEGGQDLYALRGALRFIASADIENTLTVDFTKDHSEASPSKSIIYVSPEYITGPEDYTSYANYTGYPGTDQQFTNPAISYVTQWGIANTFDWQIGSNVSLKSITAFRKTRGRNAWDGDNSPEHQVNDFNVFKHEQFTQELRLSADIGEMIEATIGGYYYNADSRLTGRVSNGAAALDFVPNDPFDQESKSGFIHLVLSPTDTLHFTGGLRYTKEDKTYTFNRASGIPGEPVNPLVAPLDGLVGEFHGDRWDYRVAADYEFYPDIHVYAQVATGFKGGGVNPRPFTASQLVPYDQETSTSYEAGLKSFLFDRHLRLNLAAYHTDYQDYQGQVSSCPEISPPGFPFCSATLNVADADIDGFEVEFDFRPVEGLSFDGSVSYTDFQFADARAGSGIIAGETRPIFVPAWKYALGAQYEIGLGDRGTLRPRVDYAWQDDMESTIPNGIEGFTFGTVDSYGVLNARLTYLSPDENWELALAATNVTDKFYYANKFDRYTQSGNVYGTVGRPREFRFSVKRRFN</sequence>
<keyword evidence="16" id="KW-0675">Receptor</keyword>
<feature type="signal peptide" evidence="13">
    <location>
        <begin position="1"/>
        <end position="37"/>
    </location>
</feature>
<dbReference type="Proteomes" id="UP000284395">
    <property type="component" value="Unassembled WGS sequence"/>
</dbReference>
<comment type="caution">
    <text evidence="16">The sequence shown here is derived from an EMBL/GenBank/DDBJ whole genome shotgun (WGS) entry which is preliminary data.</text>
</comment>
<comment type="similarity">
    <text evidence="11 12">Belongs to the TonB-dependent receptor family.</text>
</comment>
<evidence type="ECO:0000256" key="3">
    <source>
        <dbReference type="ARBA" id="ARBA00022452"/>
    </source>
</evidence>
<keyword evidence="7" id="KW-0406">Ion transport</keyword>
<evidence type="ECO:0000256" key="4">
    <source>
        <dbReference type="ARBA" id="ARBA00022496"/>
    </source>
</evidence>
<protein>
    <submittedName>
        <fullName evidence="16">TonB-dependent receptor</fullName>
    </submittedName>
</protein>
<organism evidence="16 17">
    <name type="scientific">Altericroceibacterium spongiae</name>
    <dbReference type="NCBI Taxonomy" id="2320269"/>
    <lineage>
        <taxon>Bacteria</taxon>
        <taxon>Pseudomonadati</taxon>
        <taxon>Pseudomonadota</taxon>
        <taxon>Alphaproteobacteria</taxon>
        <taxon>Sphingomonadales</taxon>
        <taxon>Erythrobacteraceae</taxon>
        <taxon>Altericroceibacterium</taxon>
    </lineage>
</organism>
<keyword evidence="10 11" id="KW-0998">Cell outer membrane</keyword>
<evidence type="ECO:0000256" key="6">
    <source>
        <dbReference type="ARBA" id="ARBA00023004"/>
    </source>
</evidence>
<dbReference type="AlphaFoldDB" id="A0A420EA79"/>
<dbReference type="GO" id="GO:0006826">
    <property type="term" value="P:iron ion transport"/>
    <property type="evidence" value="ECO:0007669"/>
    <property type="project" value="UniProtKB-KW"/>
</dbReference>
<reference evidence="16 17" key="1">
    <citation type="submission" date="2018-09" db="EMBL/GenBank/DDBJ databases">
        <title>Altererythrobacter spongiae sp. nov., isolated from a marine sponge.</title>
        <authorList>
            <person name="Zhuang L."/>
            <person name="Luo L."/>
        </authorList>
    </citation>
    <scope>NUCLEOTIDE SEQUENCE [LARGE SCALE GENOMIC DNA]</scope>
    <source>
        <strain evidence="16 17">HN-Y73</strain>
    </source>
</reference>
<evidence type="ECO:0000256" key="11">
    <source>
        <dbReference type="PROSITE-ProRule" id="PRU01360"/>
    </source>
</evidence>
<dbReference type="GO" id="GO:0009279">
    <property type="term" value="C:cell outer membrane"/>
    <property type="evidence" value="ECO:0007669"/>
    <property type="project" value="UniProtKB-SubCell"/>
</dbReference>
<keyword evidence="13" id="KW-0732">Signal</keyword>
<evidence type="ECO:0000313" key="17">
    <source>
        <dbReference type="Proteomes" id="UP000284395"/>
    </source>
</evidence>
<keyword evidence="9 11" id="KW-0472">Membrane</keyword>
<proteinExistence type="inferred from homology"/>
<evidence type="ECO:0000313" key="16">
    <source>
        <dbReference type="EMBL" id="RKF17570.1"/>
    </source>
</evidence>
<evidence type="ECO:0000256" key="13">
    <source>
        <dbReference type="SAM" id="SignalP"/>
    </source>
</evidence>
<keyword evidence="4" id="KW-0410">Iron transport</keyword>
<dbReference type="EMBL" id="RAPF01000015">
    <property type="protein sequence ID" value="RKF17570.1"/>
    <property type="molecule type" value="Genomic_DNA"/>
</dbReference>
<dbReference type="PANTHER" id="PTHR32552:SF81">
    <property type="entry name" value="TONB-DEPENDENT OUTER MEMBRANE RECEPTOR"/>
    <property type="match status" value="1"/>
</dbReference>
<name>A0A420EA79_9SPHN</name>
<dbReference type="Gene3D" id="2.40.170.20">
    <property type="entry name" value="TonB-dependent receptor, beta-barrel domain"/>
    <property type="match status" value="1"/>
</dbReference>
<dbReference type="Pfam" id="PF00593">
    <property type="entry name" value="TonB_dep_Rec_b-barrel"/>
    <property type="match status" value="1"/>
</dbReference>
<keyword evidence="8 12" id="KW-0798">TonB box</keyword>
<keyword evidence="2 11" id="KW-0813">Transport</keyword>
<evidence type="ECO:0000259" key="14">
    <source>
        <dbReference type="Pfam" id="PF00593"/>
    </source>
</evidence>
<dbReference type="InterPro" id="IPR036942">
    <property type="entry name" value="Beta-barrel_TonB_sf"/>
</dbReference>
<evidence type="ECO:0000256" key="7">
    <source>
        <dbReference type="ARBA" id="ARBA00023065"/>
    </source>
</evidence>
<evidence type="ECO:0000256" key="9">
    <source>
        <dbReference type="ARBA" id="ARBA00023136"/>
    </source>
</evidence>
<evidence type="ECO:0000256" key="10">
    <source>
        <dbReference type="ARBA" id="ARBA00023237"/>
    </source>
</evidence>
<keyword evidence="3 11" id="KW-1134">Transmembrane beta strand</keyword>
<evidence type="ECO:0000256" key="8">
    <source>
        <dbReference type="ARBA" id="ARBA00023077"/>
    </source>
</evidence>
<dbReference type="PROSITE" id="PS52016">
    <property type="entry name" value="TONB_DEPENDENT_REC_3"/>
    <property type="match status" value="1"/>
</dbReference>
<comment type="subcellular location">
    <subcellularLocation>
        <location evidence="1 11">Cell outer membrane</location>
        <topology evidence="1 11">Multi-pass membrane protein</topology>
    </subcellularLocation>
</comment>
<dbReference type="InterPro" id="IPR000531">
    <property type="entry name" value="Beta-barrel_TonB"/>
</dbReference>
<keyword evidence="6" id="KW-0408">Iron</keyword>
<evidence type="ECO:0000256" key="2">
    <source>
        <dbReference type="ARBA" id="ARBA00022448"/>
    </source>
</evidence>
<evidence type="ECO:0000256" key="12">
    <source>
        <dbReference type="RuleBase" id="RU003357"/>
    </source>
</evidence>
<keyword evidence="17" id="KW-1185">Reference proteome</keyword>
<feature type="chain" id="PRO_5019534166" evidence="13">
    <location>
        <begin position="38"/>
        <end position="782"/>
    </location>
</feature>
<accession>A0A420EA79</accession>
<dbReference type="OrthoDB" id="127311at2"/>
<evidence type="ECO:0000256" key="1">
    <source>
        <dbReference type="ARBA" id="ARBA00004571"/>
    </source>
</evidence>
<dbReference type="InterPro" id="IPR012910">
    <property type="entry name" value="Plug_dom"/>
</dbReference>
<keyword evidence="5 11" id="KW-0812">Transmembrane</keyword>
<dbReference type="Pfam" id="PF07715">
    <property type="entry name" value="Plug"/>
    <property type="match status" value="1"/>
</dbReference>
<evidence type="ECO:0000259" key="15">
    <source>
        <dbReference type="Pfam" id="PF07715"/>
    </source>
</evidence>
<feature type="domain" description="TonB-dependent receptor plug" evidence="15">
    <location>
        <begin position="68"/>
        <end position="178"/>
    </location>
</feature>